<feature type="transmembrane region" description="Helical" evidence="1">
    <location>
        <begin position="58"/>
        <end position="78"/>
    </location>
</feature>
<feature type="transmembrane region" description="Helical" evidence="1">
    <location>
        <begin position="30"/>
        <end position="52"/>
    </location>
</feature>
<keyword evidence="1" id="KW-0472">Membrane</keyword>
<dbReference type="InterPro" id="IPR049920">
    <property type="entry name" value="IK1_05631-like"/>
</dbReference>
<evidence type="ECO:0000313" key="2">
    <source>
        <dbReference type="EMBL" id="PRY53217.1"/>
    </source>
</evidence>
<dbReference type="Proteomes" id="UP000238034">
    <property type="component" value="Unassembled WGS sequence"/>
</dbReference>
<protein>
    <submittedName>
        <fullName evidence="2">Uncharacterized protein</fullName>
    </submittedName>
</protein>
<comment type="caution">
    <text evidence="2">The sequence shown here is derived from an EMBL/GenBank/DDBJ whole genome shotgun (WGS) entry which is preliminary data.</text>
</comment>
<name>A0A2T0U5L7_9SPHI</name>
<reference evidence="2 3" key="1">
    <citation type="submission" date="2018-03" db="EMBL/GenBank/DDBJ databases">
        <title>Genomic Encyclopedia of Type Strains, Phase III (KMG-III): the genomes of soil and plant-associated and newly described type strains.</title>
        <authorList>
            <person name="Whitman W."/>
        </authorList>
    </citation>
    <scope>NUCLEOTIDE SEQUENCE [LARGE SCALE GENOMIC DNA]</scope>
    <source>
        <strain evidence="2 3">CGMCC 1.9313</strain>
    </source>
</reference>
<keyword evidence="1" id="KW-1133">Transmembrane helix</keyword>
<organism evidence="2 3">
    <name type="scientific">Arcticibacter pallidicorallinus</name>
    <dbReference type="NCBI Taxonomy" id="1259464"/>
    <lineage>
        <taxon>Bacteria</taxon>
        <taxon>Pseudomonadati</taxon>
        <taxon>Bacteroidota</taxon>
        <taxon>Sphingobacteriia</taxon>
        <taxon>Sphingobacteriales</taxon>
        <taxon>Sphingobacteriaceae</taxon>
        <taxon>Arcticibacter</taxon>
    </lineage>
</organism>
<dbReference type="Pfam" id="PF18159">
    <property type="entry name" value="S_4TM"/>
    <property type="match status" value="1"/>
</dbReference>
<sequence length="300" mass="34870">MNRITTAQNEPIQLERLAAQRELYTSAKLYHIWQIFFMVVIPLMLSLLLLLHEPLIPFAAFYGIISAILDPLLFDAVIQRRIEKAAKIQELFDCAVLRLSPSPLKTSNDQMVEDVLTHYNAHKKIQSNIEKIKDWYPQAIEVLPYPIARLICQRTNCYWDSRLRRRYSNFVSLLGIGLFIAFMLFGITTNKNFNDLVLIASALLPLVQFCLKQSKDQKETAKRLDRLVDFAKQAWDEGMSNTSSNLEEVSRRLQDEIYDHRSKSALILNFMYRRFLKKDEEIMNSTAEALVRDAKEHGLI</sequence>
<dbReference type="AlphaFoldDB" id="A0A2T0U5L7"/>
<keyword evidence="1" id="KW-0812">Transmembrane</keyword>
<feature type="transmembrane region" description="Helical" evidence="1">
    <location>
        <begin position="170"/>
        <end position="187"/>
    </location>
</feature>
<evidence type="ECO:0000256" key="1">
    <source>
        <dbReference type="SAM" id="Phobius"/>
    </source>
</evidence>
<keyword evidence="3" id="KW-1185">Reference proteome</keyword>
<dbReference type="EMBL" id="PVTH01000004">
    <property type="protein sequence ID" value="PRY53217.1"/>
    <property type="molecule type" value="Genomic_DNA"/>
</dbReference>
<proteinExistence type="predicted"/>
<evidence type="ECO:0000313" key="3">
    <source>
        <dbReference type="Proteomes" id="UP000238034"/>
    </source>
</evidence>
<dbReference type="RefSeq" id="WP_106292792.1">
    <property type="nucleotide sequence ID" value="NZ_PVTH01000004.1"/>
</dbReference>
<gene>
    <name evidence="2" type="ORF">B0I27_104227</name>
</gene>
<accession>A0A2T0U5L7</accession>
<dbReference type="OrthoDB" id="2943409at2"/>